<evidence type="ECO:0008006" key="10">
    <source>
        <dbReference type="Google" id="ProtNLM"/>
    </source>
</evidence>
<keyword evidence="4" id="KW-0255">Endonuclease</keyword>
<dbReference type="InterPro" id="IPR038570">
    <property type="entry name" value="HicA_sf"/>
</dbReference>
<dbReference type="SUPFAM" id="SSF54786">
    <property type="entry name" value="YcfA/nrd intein domain"/>
    <property type="match status" value="1"/>
</dbReference>
<evidence type="ECO:0000256" key="4">
    <source>
        <dbReference type="ARBA" id="ARBA00022759"/>
    </source>
</evidence>
<evidence type="ECO:0000256" key="1">
    <source>
        <dbReference type="ARBA" id="ARBA00006620"/>
    </source>
</evidence>
<reference evidence="8 9" key="1">
    <citation type="submission" date="2019-12" db="EMBL/GenBank/DDBJ databases">
        <authorList>
            <person name="Wolfe R."/>
            <person name="Danczak R."/>
            <person name="Wilkins M."/>
        </authorList>
    </citation>
    <scope>NUCLEOTIDE SEQUENCE [LARGE SCALE GENOMIC DNA]</scope>
    <source>
        <strain evidence="8">X2_MaxBin.013</strain>
    </source>
</reference>
<comment type="caution">
    <text evidence="8">The sequence shown here is derived from an EMBL/GenBank/DDBJ whole genome shotgun (WGS) entry which is preliminary data.</text>
</comment>
<keyword evidence="7" id="KW-0346">Stress response</keyword>
<evidence type="ECO:0000256" key="3">
    <source>
        <dbReference type="ARBA" id="ARBA00022722"/>
    </source>
</evidence>
<dbReference type="GO" id="GO:0016787">
    <property type="term" value="F:hydrolase activity"/>
    <property type="evidence" value="ECO:0007669"/>
    <property type="project" value="UniProtKB-KW"/>
</dbReference>
<keyword evidence="5" id="KW-0378">Hydrolase</keyword>
<gene>
    <name evidence="8" type="ORF">FD145_634</name>
</gene>
<dbReference type="PANTHER" id="PTHR34873">
    <property type="entry name" value="SSR1766 PROTEIN"/>
    <property type="match status" value="1"/>
</dbReference>
<organism evidence="8 9">
    <name type="scientific">Candidatus Saganbacteria bacterium</name>
    <dbReference type="NCBI Taxonomy" id="2575572"/>
    <lineage>
        <taxon>Bacteria</taxon>
        <taxon>Bacillati</taxon>
        <taxon>Saganbacteria</taxon>
    </lineage>
</organism>
<sequence length="78" mass="8988">MGHKFPQISGRECIKVLECFGWIVDRIKGSHHIMIKENEKANLSIPVHGNAPLRPGLIRAIIRDANLKQEDFFKVYFD</sequence>
<dbReference type="GO" id="GO:0004519">
    <property type="term" value="F:endonuclease activity"/>
    <property type="evidence" value="ECO:0007669"/>
    <property type="project" value="UniProtKB-KW"/>
</dbReference>
<dbReference type="Proteomes" id="UP000488506">
    <property type="component" value="Unassembled WGS sequence"/>
</dbReference>
<dbReference type="PANTHER" id="PTHR34873:SF3">
    <property type="entry name" value="ADDICTION MODULE TOXIN, HICA FAMILY"/>
    <property type="match status" value="1"/>
</dbReference>
<evidence type="ECO:0000313" key="9">
    <source>
        <dbReference type="Proteomes" id="UP000488506"/>
    </source>
</evidence>
<dbReference type="EMBL" id="WPAF01000008">
    <property type="protein sequence ID" value="KAF0134409.1"/>
    <property type="molecule type" value="Genomic_DNA"/>
</dbReference>
<evidence type="ECO:0000313" key="8">
    <source>
        <dbReference type="EMBL" id="KAF0134409.1"/>
    </source>
</evidence>
<accession>A0A833L1G0</accession>
<comment type="similarity">
    <text evidence="1">Belongs to the HicA mRNA interferase family.</text>
</comment>
<evidence type="ECO:0000256" key="5">
    <source>
        <dbReference type="ARBA" id="ARBA00022801"/>
    </source>
</evidence>
<protein>
    <recommendedName>
        <fullName evidence="10">Type II toxin-antitoxin system HicA family toxin</fullName>
    </recommendedName>
</protein>
<dbReference type="InterPro" id="IPR012933">
    <property type="entry name" value="HicA_mRNA_interferase"/>
</dbReference>
<proteinExistence type="inferred from homology"/>
<dbReference type="AlphaFoldDB" id="A0A833L1G0"/>
<keyword evidence="2" id="KW-1277">Toxin-antitoxin system</keyword>
<keyword evidence="3" id="KW-0540">Nuclease</keyword>
<name>A0A833L1G0_UNCSA</name>
<evidence type="ECO:0000256" key="7">
    <source>
        <dbReference type="ARBA" id="ARBA00023016"/>
    </source>
</evidence>
<keyword evidence="6" id="KW-0694">RNA-binding</keyword>
<evidence type="ECO:0000256" key="6">
    <source>
        <dbReference type="ARBA" id="ARBA00022884"/>
    </source>
</evidence>
<dbReference type="Gene3D" id="3.30.920.30">
    <property type="entry name" value="Hypothetical protein"/>
    <property type="match status" value="1"/>
</dbReference>
<evidence type="ECO:0000256" key="2">
    <source>
        <dbReference type="ARBA" id="ARBA00022649"/>
    </source>
</evidence>
<dbReference type="Pfam" id="PF07927">
    <property type="entry name" value="HicA_toxin"/>
    <property type="match status" value="1"/>
</dbReference>
<dbReference type="GO" id="GO:0003729">
    <property type="term" value="F:mRNA binding"/>
    <property type="evidence" value="ECO:0007669"/>
    <property type="project" value="InterPro"/>
</dbReference>